<evidence type="ECO:0000256" key="11">
    <source>
        <dbReference type="SAM" id="MobiDB-lite"/>
    </source>
</evidence>
<evidence type="ECO:0000256" key="7">
    <source>
        <dbReference type="ARBA" id="ARBA00022692"/>
    </source>
</evidence>
<organism evidence="13 14">
    <name type="scientific">Chlamydia ibidis 10-1398/6</name>
    <dbReference type="NCBI Taxonomy" id="1046581"/>
    <lineage>
        <taxon>Bacteria</taxon>
        <taxon>Pseudomonadati</taxon>
        <taxon>Chlamydiota</taxon>
        <taxon>Chlamydiia</taxon>
        <taxon>Chlamydiales</taxon>
        <taxon>Chlamydiaceae</taxon>
        <taxon>Chlamydia/Chlamydophila group</taxon>
        <taxon>Chlamydia</taxon>
    </lineage>
</organism>
<evidence type="ECO:0000313" key="14">
    <source>
        <dbReference type="Proteomes" id="UP000016064"/>
    </source>
</evidence>
<dbReference type="Pfam" id="PF02415">
    <property type="entry name" value="Chlam_PMP"/>
    <property type="match status" value="2"/>
</dbReference>
<feature type="compositionally biased region" description="Polar residues" evidence="11">
    <location>
        <begin position="264"/>
        <end position="289"/>
    </location>
</feature>
<feature type="region of interest" description="Disordered" evidence="11">
    <location>
        <begin position="259"/>
        <end position="289"/>
    </location>
</feature>
<protein>
    <submittedName>
        <fullName evidence="13">Autotransporter beta-domain protein</fullName>
    </submittedName>
</protein>
<keyword evidence="6" id="KW-0964">Secreted</keyword>
<evidence type="ECO:0000256" key="6">
    <source>
        <dbReference type="ARBA" id="ARBA00022525"/>
    </source>
</evidence>
<comment type="subcellular location">
    <subcellularLocation>
        <location evidence="2">Cell outer membrane</location>
        <topology evidence="2">Peripheral membrane protein</topology>
        <orientation evidence="2">Extracellular side</orientation>
    </subcellularLocation>
    <subcellularLocation>
        <location evidence="1">Secreted</location>
        <location evidence="1">Cell wall</location>
    </subcellularLocation>
</comment>
<proteinExistence type="inferred from homology"/>
<keyword evidence="14" id="KW-1185">Reference proteome</keyword>
<evidence type="ECO:0000259" key="12">
    <source>
        <dbReference type="PROSITE" id="PS51208"/>
    </source>
</evidence>
<keyword evidence="7" id="KW-0812">Transmembrane</keyword>
<dbReference type="RefSeq" id="WP_020370996.1">
    <property type="nucleotide sequence ID" value="NZ_APJW01000001.1"/>
</dbReference>
<keyword evidence="10" id="KW-0998">Cell outer membrane</keyword>
<dbReference type="Proteomes" id="UP000016064">
    <property type="component" value="Unassembled WGS sequence"/>
</dbReference>
<keyword evidence="8" id="KW-0732">Signal</keyword>
<dbReference type="InterPro" id="IPR005546">
    <property type="entry name" value="Autotransporte_beta"/>
</dbReference>
<dbReference type="PROSITE" id="PS51208">
    <property type="entry name" value="AUTOTRANSPORTER"/>
    <property type="match status" value="1"/>
</dbReference>
<dbReference type="Gene3D" id="2.40.128.130">
    <property type="entry name" value="Autotransporter beta-domain"/>
    <property type="match status" value="1"/>
</dbReference>
<dbReference type="NCBIfam" id="TIGR01376">
    <property type="entry name" value="POMP_repeat"/>
    <property type="match status" value="2"/>
</dbReference>
<reference evidence="13 14" key="1">
    <citation type="submission" date="2013-07" db="EMBL/GenBank/DDBJ databases">
        <title>Isolation of a new Chlamydia species from the feral Sacred Ibis (Threskiornis aethiopicus): Chlamydia ibidis.</title>
        <authorList>
            <person name="Vorimore F."/>
            <person name="Hsia R.-C."/>
            <person name="Huot-Creasy H."/>
            <person name="Bastian S."/>
            <person name="Deruyter L."/>
            <person name="Passet A."/>
            <person name="Sachse K."/>
            <person name="Bavoil P."/>
            <person name="Myers G."/>
            <person name="Laroucau K."/>
        </authorList>
    </citation>
    <scope>NUCLEOTIDE SEQUENCE [LARGE SCALE GENOMIC DNA]</scope>
    <source>
        <strain evidence="13 14">10-1398/6</strain>
    </source>
</reference>
<evidence type="ECO:0000256" key="1">
    <source>
        <dbReference type="ARBA" id="ARBA00004191"/>
    </source>
</evidence>
<evidence type="ECO:0000313" key="13">
    <source>
        <dbReference type="EMBL" id="EQM63008.1"/>
    </source>
</evidence>
<dbReference type="InterPro" id="IPR036709">
    <property type="entry name" value="Autotransporte_beta_dom_sf"/>
</dbReference>
<evidence type="ECO:0000256" key="9">
    <source>
        <dbReference type="ARBA" id="ARBA00023136"/>
    </source>
</evidence>
<evidence type="ECO:0000256" key="10">
    <source>
        <dbReference type="ARBA" id="ARBA00023237"/>
    </source>
</evidence>
<gene>
    <name evidence="13" type="ORF">H359_0356</name>
</gene>
<comment type="similarity">
    <text evidence="3">Belongs to the PMP outer membrane protein family.</text>
</comment>
<dbReference type="EMBL" id="APJW01000001">
    <property type="protein sequence ID" value="EQM63008.1"/>
    <property type="molecule type" value="Genomic_DNA"/>
</dbReference>
<dbReference type="SMART" id="SM00869">
    <property type="entry name" value="Autotransporter"/>
    <property type="match status" value="1"/>
</dbReference>
<accession>A0ABN0N071</accession>
<dbReference type="InterPro" id="IPR003368">
    <property type="entry name" value="POMP_repeat"/>
</dbReference>
<evidence type="ECO:0000256" key="2">
    <source>
        <dbReference type="ARBA" id="ARBA00004416"/>
    </source>
</evidence>
<dbReference type="Pfam" id="PF07548">
    <property type="entry name" value="ChlamPMP_M"/>
    <property type="match status" value="1"/>
</dbReference>
<name>A0ABN0N071_9CHLA</name>
<feature type="domain" description="Autotransporter" evidence="12">
    <location>
        <begin position="736"/>
        <end position="1039"/>
    </location>
</feature>
<sequence>MFPYFRSFTVCTIASILGYCSCSLSKESSRSSELLDFDNIPTISTWLYIDYLEKAYLQGRSYTDINGLLDQSNGNVDICGKKYFIAKNYYKYNNGGAILCDNVTIDKISGPIIFNSNSCRESGGAIHAYSNSGGRCTISNNDHLCCFFNNYINTPEWFSSFNGAKGGAICCRDLIISNNKGICAFLSNFGLRTGGAIFALRNVEITGNSGPIILQNNKLLTRISYATRSGFVKLDPESIDTRTSNGVLKTETVSNSLHVLENPKNLSSSPDDIGSLTPSPRVNNPGNSTPPDLAEINYGGAIAASSCTISNNKHLVKFAENDAGMGGAISCWTLNITSNTGLIVFENNSGFLYEYAQFANQKGDFGGGAILAATANITNNHAGIIFKNNNCKRNGGAICARDIVIKENGPMFFLNNGGLYGGALFARKLASPYTSSITLYADYGDIIFNNNYAYAGTSSYRNSIHSATNMYIKIGAREGRKIVFYDPIENGHQTQSGRQVELNPETFQTGTIVFSSYTVPEHAELANFFTEICNPAILSHGVLAVEDKAILGLYNFSQQANTCVRLGNSGVIRTTNKAIEVSENTPANINITNLGLHLPSLLKPDAKPAKIWVYPSVSDNTASEDTNPTITISGSLQFLNDENTDPYDSIDLSKPLKSIPLLYLCDNSTSKITTTNLDINTINNGNHYGYQGIWSPYWHEYMTSGGTTINTANKRHKFLYVDWMPKTYVVNPLYRGEFVANSLWQNSYTMLLGLKTLPYSETTGAIANITGGGATLLANQKNVNGRKGFRMHSAGYFAKAGSASTTGHGFALAFAQLSSRAKEKESNHRLHYSSYFCGTHIRMPWLHERLLTTMSLAYAYGNNLLKNSYSNDQKSSGNFHSSTLGSEIAFFLSPGIFKPNITLHPFIKLYAIGATQSKIEEIGDLTRKFSTLSPLIYMNLPIGLYGQVTRHTHLPSSWKCQLAYMPNVYLHKPKVEGIRNVSNGSWITNGTEINRHTISVELSNTTSLFSHMDMFINYHGNWSKTTLSQYLNVGSTIRF</sequence>
<dbReference type="SUPFAM" id="SSF103515">
    <property type="entry name" value="Autotransporter"/>
    <property type="match status" value="1"/>
</dbReference>
<dbReference type="InterPro" id="IPR011427">
    <property type="entry name" value="Polymorphic_membr_middle"/>
</dbReference>
<evidence type="ECO:0000256" key="8">
    <source>
        <dbReference type="ARBA" id="ARBA00022729"/>
    </source>
</evidence>
<evidence type="ECO:0000256" key="3">
    <source>
        <dbReference type="ARBA" id="ARBA00007542"/>
    </source>
</evidence>
<evidence type="ECO:0000256" key="4">
    <source>
        <dbReference type="ARBA" id="ARBA00022452"/>
    </source>
</evidence>
<evidence type="ECO:0000256" key="5">
    <source>
        <dbReference type="ARBA" id="ARBA00022512"/>
    </source>
</evidence>
<keyword evidence="9" id="KW-0472">Membrane</keyword>
<keyword evidence="4" id="KW-1134">Transmembrane beta strand</keyword>
<keyword evidence="5" id="KW-0134">Cell wall</keyword>
<comment type="caution">
    <text evidence="13">The sequence shown here is derived from an EMBL/GenBank/DDBJ whole genome shotgun (WGS) entry which is preliminary data.</text>
</comment>